<evidence type="ECO:0000313" key="2">
    <source>
        <dbReference type="EMBL" id="QCC47790.1"/>
    </source>
</evidence>
<proteinExistence type="predicted"/>
<evidence type="ECO:0000313" key="5">
    <source>
        <dbReference type="Proteomes" id="UP000296733"/>
    </source>
</evidence>
<evidence type="ECO:0000313" key="3">
    <source>
        <dbReference type="EMBL" id="SEG52766.1"/>
    </source>
</evidence>
<dbReference type="AlphaFoldDB" id="A0A1H6AY94"/>
<sequence>MSHSRPTRSVGIDPLKIALGVFVVLGVVLTAVAGYALLDSFGALSALPPELAMTVVFGAALLLTGAAARRAVPKRH</sequence>
<protein>
    <submittedName>
        <fullName evidence="3">Uncharacterized protein</fullName>
    </submittedName>
</protein>
<dbReference type="RefSeq" id="WP_103992233.1">
    <property type="nucleotide sequence ID" value="NZ_CP031311.1"/>
</dbReference>
<dbReference type="Proteomes" id="UP000296733">
    <property type="component" value="Chromosome"/>
</dbReference>
<keyword evidence="1" id="KW-1133">Transmembrane helix</keyword>
<dbReference type="EMBL" id="CP031311">
    <property type="protein sequence ID" value="QCC47790.1"/>
    <property type="molecule type" value="Genomic_DNA"/>
</dbReference>
<keyword evidence="1" id="KW-0812">Transmembrane</keyword>
<keyword evidence="1" id="KW-0472">Membrane</keyword>
<dbReference type="Proteomes" id="UP000236740">
    <property type="component" value="Unassembled WGS sequence"/>
</dbReference>
<evidence type="ECO:0000313" key="4">
    <source>
        <dbReference type="Proteomes" id="UP000236740"/>
    </source>
</evidence>
<reference evidence="3 4" key="1">
    <citation type="submission" date="2016-10" db="EMBL/GenBank/DDBJ databases">
        <authorList>
            <person name="de Groot N.N."/>
        </authorList>
    </citation>
    <scope>NUCLEOTIDE SEQUENCE [LARGE SCALE GENOMIC DNA]</scope>
    <source>
        <strain evidence="3 4">CGMCC 1.10331</strain>
    </source>
</reference>
<evidence type="ECO:0000256" key="1">
    <source>
        <dbReference type="SAM" id="Phobius"/>
    </source>
</evidence>
<keyword evidence="4" id="KW-1185">Reference proteome</keyword>
<dbReference type="KEGG" id="hlm:DV707_09020"/>
<gene>
    <name evidence="2" type="ORF">DV707_09020</name>
    <name evidence="3" type="ORF">SAMN04488133_2552</name>
</gene>
<reference evidence="2 5" key="2">
    <citation type="journal article" date="2019" name="Nat. Commun.">
        <title>A new type of DNA phosphorothioation-based antiviral system in archaea.</title>
        <authorList>
            <person name="Xiong L."/>
            <person name="Liu S."/>
            <person name="Chen S."/>
            <person name="Xiao Y."/>
            <person name="Zhu B."/>
            <person name="Gao Y."/>
            <person name="Zhang Y."/>
            <person name="Chen B."/>
            <person name="Luo J."/>
            <person name="Deng Z."/>
            <person name="Chen X."/>
            <person name="Wang L."/>
            <person name="Chen S."/>
        </authorList>
    </citation>
    <scope>NUCLEOTIDE SEQUENCE [LARGE SCALE GENOMIC DNA]</scope>
    <source>
        <strain evidence="2 5">CGMCC 1.10331</strain>
    </source>
</reference>
<dbReference type="GeneID" id="39858228"/>
<accession>A0A1H6AY94</accession>
<feature type="transmembrane region" description="Helical" evidence="1">
    <location>
        <begin position="15"/>
        <end position="38"/>
    </location>
</feature>
<dbReference type="EMBL" id="FNVN01000003">
    <property type="protein sequence ID" value="SEG52766.1"/>
    <property type="molecule type" value="Genomic_DNA"/>
</dbReference>
<name>A0A1H6AY94_9EURY</name>
<feature type="transmembrane region" description="Helical" evidence="1">
    <location>
        <begin position="50"/>
        <end position="68"/>
    </location>
</feature>
<organism evidence="3 4">
    <name type="scientific">Halobellus limi</name>
    <dbReference type="NCBI Taxonomy" id="699433"/>
    <lineage>
        <taxon>Archaea</taxon>
        <taxon>Methanobacteriati</taxon>
        <taxon>Methanobacteriota</taxon>
        <taxon>Stenosarchaea group</taxon>
        <taxon>Halobacteria</taxon>
        <taxon>Halobacteriales</taxon>
        <taxon>Haloferacaceae</taxon>
        <taxon>Halobellus</taxon>
    </lineage>
</organism>